<dbReference type="InterPro" id="IPR007607">
    <property type="entry name" value="BacA/B"/>
</dbReference>
<comment type="similarity">
    <text evidence="1">Belongs to the bactofilin family.</text>
</comment>
<sequence>MFNSNKQNMAAEDKQSAGAGSIVSSGTTLKGNIESNDLLRVEGKINGDILKAPRVIVGSKGEVHGNITCGQLDVEGTIEGNVACKSKVICKSTAKITGEIKSNDLKVEAGALINGKISIGNQQEKPMATSK</sequence>
<dbReference type="RefSeq" id="WP_266057672.1">
    <property type="nucleotide sequence ID" value="NZ_JAPFQN010000007.1"/>
</dbReference>
<keyword evidence="4" id="KW-1185">Reference proteome</keyword>
<gene>
    <name evidence="3" type="ORF">OO013_14695</name>
</gene>
<accession>A0ABT3RU08</accession>
<comment type="caution">
    <text evidence="3">The sequence shown here is derived from an EMBL/GenBank/DDBJ whole genome shotgun (WGS) entry which is preliminary data.</text>
</comment>
<evidence type="ECO:0000313" key="4">
    <source>
        <dbReference type="Proteomes" id="UP001209885"/>
    </source>
</evidence>
<dbReference type="EMBL" id="JAPFQN010000007">
    <property type="protein sequence ID" value="MCX2745126.1"/>
    <property type="molecule type" value="Genomic_DNA"/>
</dbReference>
<evidence type="ECO:0000313" key="3">
    <source>
        <dbReference type="EMBL" id="MCX2745126.1"/>
    </source>
</evidence>
<organism evidence="3 4">
    <name type="scientific">Mangrovivirga halotolerans</name>
    <dbReference type="NCBI Taxonomy" id="2993936"/>
    <lineage>
        <taxon>Bacteria</taxon>
        <taxon>Pseudomonadati</taxon>
        <taxon>Bacteroidota</taxon>
        <taxon>Cytophagia</taxon>
        <taxon>Cytophagales</taxon>
        <taxon>Mangrovivirgaceae</taxon>
        <taxon>Mangrovivirga</taxon>
    </lineage>
</organism>
<dbReference type="Proteomes" id="UP001209885">
    <property type="component" value="Unassembled WGS sequence"/>
</dbReference>
<dbReference type="Pfam" id="PF04519">
    <property type="entry name" value="Bactofilin"/>
    <property type="match status" value="1"/>
</dbReference>
<feature type="region of interest" description="Disordered" evidence="2">
    <location>
        <begin position="1"/>
        <end position="28"/>
    </location>
</feature>
<evidence type="ECO:0000256" key="2">
    <source>
        <dbReference type="SAM" id="MobiDB-lite"/>
    </source>
</evidence>
<proteinExistence type="inferred from homology"/>
<name>A0ABT3RU08_9BACT</name>
<protein>
    <submittedName>
        <fullName evidence="3">Polymer-forming cytoskeletal protein</fullName>
    </submittedName>
</protein>
<evidence type="ECO:0000256" key="1">
    <source>
        <dbReference type="ARBA" id="ARBA00044755"/>
    </source>
</evidence>
<dbReference type="PANTHER" id="PTHR35024">
    <property type="entry name" value="HYPOTHETICAL CYTOSOLIC PROTEIN"/>
    <property type="match status" value="1"/>
</dbReference>
<dbReference type="PANTHER" id="PTHR35024:SF4">
    <property type="entry name" value="POLYMER-FORMING CYTOSKELETAL PROTEIN"/>
    <property type="match status" value="1"/>
</dbReference>
<reference evidence="3 4" key="1">
    <citation type="submission" date="2022-11" db="EMBL/GenBank/DDBJ databases">
        <title>The characterization of three novel Bacteroidetes species and genomic analysis of their roles in tidal elemental geochemical cycles.</title>
        <authorList>
            <person name="Ma K."/>
        </authorList>
    </citation>
    <scope>NUCLEOTIDE SEQUENCE [LARGE SCALE GENOMIC DNA]</scope>
    <source>
        <strain evidence="3 4">M17</strain>
    </source>
</reference>